<evidence type="ECO:0000313" key="5">
    <source>
        <dbReference type="Proteomes" id="UP000565205"/>
    </source>
</evidence>
<protein>
    <submittedName>
        <fullName evidence="4">N-acetyltransferase family protein</fullName>
    </submittedName>
</protein>
<dbReference type="InterPro" id="IPR000182">
    <property type="entry name" value="GNAT_dom"/>
</dbReference>
<evidence type="ECO:0000256" key="1">
    <source>
        <dbReference type="ARBA" id="ARBA00022679"/>
    </source>
</evidence>
<evidence type="ECO:0000256" key="2">
    <source>
        <dbReference type="ARBA" id="ARBA00023315"/>
    </source>
</evidence>
<keyword evidence="2" id="KW-0012">Acyltransferase</keyword>
<comment type="caution">
    <text evidence="4">The sequence shown here is derived from an EMBL/GenBank/DDBJ whole genome shotgun (WGS) entry which is preliminary data.</text>
</comment>
<evidence type="ECO:0000259" key="3">
    <source>
        <dbReference type="PROSITE" id="PS51186"/>
    </source>
</evidence>
<dbReference type="SUPFAM" id="SSF55729">
    <property type="entry name" value="Acyl-CoA N-acyltransferases (Nat)"/>
    <property type="match status" value="1"/>
</dbReference>
<dbReference type="AlphaFoldDB" id="A0A850NRB5"/>
<proteinExistence type="predicted"/>
<gene>
    <name evidence="4" type="ORF">HUK83_06185</name>
</gene>
<organism evidence="4 5">
    <name type="scientific">Endobacter medicaginis</name>
    <dbReference type="NCBI Taxonomy" id="1181271"/>
    <lineage>
        <taxon>Bacteria</taxon>
        <taxon>Pseudomonadati</taxon>
        <taxon>Pseudomonadota</taxon>
        <taxon>Alphaproteobacteria</taxon>
        <taxon>Acetobacterales</taxon>
        <taxon>Acetobacteraceae</taxon>
        <taxon>Endobacter</taxon>
    </lineage>
</organism>
<name>A0A850NRB5_9PROT</name>
<dbReference type="Proteomes" id="UP000565205">
    <property type="component" value="Unassembled WGS sequence"/>
</dbReference>
<sequence>MDLRHATDADLPALLAIANHAITHTTANWSREPTTLDERAAWLARQAAGNFPILVADRAGTVLGYASYGPFHPKDGYDRTVEHSVYVTPDAQGQGLGRRLLEAMIDHATRRGMHAMIGLVAADNTGSLALHRACGFTETARLPEVGFKFGRWLDLVYVHRLLG</sequence>
<dbReference type="CDD" id="cd04301">
    <property type="entry name" value="NAT_SF"/>
    <property type="match status" value="1"/>
</dbReference>
<dbReference type="PANTHER" id="PTHR43072:SF23">
    <property type="entry name" value="UPF0039 PROTEIN C11D3.02C"/>
    <property type="match status" value="1"/>
</dbReference>
<dbReference type="GO" id="GO:0016747">
    <property type="term" value="F:acyltransferase activity, transferring groups other than amino-acyl groups"/>
    <property type="evidence" value="ECO:0007669"/>
    <property type="project" value="InterPro"/>
</dbReference>
<reference evidence="4 5" key="1">
    <citation type="submission" date="2020-06" db="EMBL/GenBank/DDBJ databases">
        <title>Description of novel acetic acid bacteria.</title>
        <authorList>
            <person name="Sombolestani A."/>
        </authorList>
    </citation>
    <scope>NUCLEOTIDE SEQUENCE [LARGE SCALE GENOMIC DNA]</scope>
    <source>
        <strain evidence="4 5">LMG 26838</strain>
    </source>
</reference>
<dbReference type="InterPro" id="IPR016181">
    <property type="entry name" value="Acyl_CoA_acyltransferase"/>
</dbReference>
<accession>A0A850NRB5</accession>
<keyword evidence="1 4" id="KW-0808">Transferase</keyword>
<dbReference type="PANTHER" id="PTHR43072">
    <property type="entry name" value="N-ACETYLTRANSFERASE"/>
    <property type="match status" value="1"/>
</dbReference>
<dbReference type="Pfam" id="PF00583">
    <property type="entry name" value="Acetyltransf_1"/>
    <property type="match status" value="1"/>
</dbReference>
<dbReference type="Gene3D" id="3.40.630.30">
    <property type="match status" value="1"/>
</dbReference>
<feature type="domain" description="N-acetyltransferase" evidence="3">
    <location>
        <begin position="1"/>
        <end position="162"/>
    </location>
</feature>
<dbReference type="EMBL" id="JABXXQ010000083">
    <property type="protein sequence ID" value="NVN29922.1"/>
    <property type="molecule type" value="Genomic_DNA"/>
</dbReference>
<evidence type="ECO:0000313" key="4">
    <source>
        <dbReference type="EMBL" id="NVN29922.1"/>
    </source>
</evidence>
<dbReference type="PROSITE" id="PS51186">
    <property type="entry name" value="GNAT"/>
    <property type="match status" value="1"/>
</dbReference>